<evidence type="ECO:0000313" key="3">
    <source>
        <dbReference type="Proteomes" id="UP000230423"/>
    </source>
</evidence>
<keyword evidence="3" id="KW-1185">Reference proteome</keyword>
<protein>
    <submittedName>
        <fullName evidence="2">Uncharacterized protein</fullName>
    </submittedName>
</protein>
<evidence type="ECO:0000256" key="1">
    <source>
        <dbReference type="SAM" id="MobiDB-lite"/>
    </source>
</evidence>
<dbReference type="AlphaFoldDB" id="A0A2G9TJA7"/>
<evidence type="ECO:0000313" key="2">
    <source>
        <dbReference type="EMBL" id="PIO58041.1"/>
    </source>
</evidence>
<feature type="compositionally biased region" description="Polar residues" evidence="1">
    <location>
        <begin position="15"/>
        <end position="25"/>
    </location>
</feature>
<proteinExistence type="predicted"/>
<feature type="non-terminal residue" evidence="2">
    <location>
        <position position="70"/>
    </location>
</feature>
<organism evidence="2 3">
    <name type="scientific">Teladorsagia circumcincta</name>
    <name type="common">Brown stomach worm</name>
    <name type="synonym">Ostertagia circumcincta</name>
    <dbReference type="NCBI Taxonomy" id="45464"/>
    <lineage>
        <taxon>Eukaryota</taxon>
        <taxon>Metazoa</taxon>
        <taxon>Ecdysozoa</taxon>
        <taxon>Nematoda</taxon>
        <taxon>Chromadorea</taxon>
        <taxon>Rhabditida</taxon>
        <taxon>Rhabditina</taxon>
        <taxon>Rhabditomorpha</taxon>
        <taxon>Strongyloidea</taxon>
        <taxon>Trichostrongylidae</taxon>
        <taxon>Teladorsagia</taxon>
    </lineage>
</organism>
<feature type="region of interest" description="Disordered" evidence="1">
    <location>
        <begin position="1"/>
        <end position="70"/>
    </location>
</feature>
<reference evidence="2 3" key="1">
    <citation type="submission" date="2015-09" db="EMBL/GenBank/DDBJ databases">
        <title>Draft genome of the parasitic nematode Teladorsagia circumcincta isolate WARC Sus (inbred).</title>
        <authorList>
            <person name="Mitreva M."/>
        </authorList>
    </citation>
    <scope>NUCLEOTIDE SEQUENCE [LARGE SCALE GENOMIC DNA]</scope>
    <source>
        <strain evidence="2 3">S</strain>
    </source>
</reference>
<gene>
    <name evidence="2" type="ORF">TELCIR_20534</name>
</gene>
<dbReference type="EMBL" id="KZ362618">
    <property type="protein sequence ID" value="PIO58041.1"/>
    <property type="molecule type" value="Genomic_DNA"/>
</dbReference>
<accession>A0A2G9TJA7</accession>
<dbReference type="Proteomes" id="UP000230423">
    <property type="component" value="Unassembled WGS sequence"/>
</dbReference>
<sequence length="70" mass="7567">MGGRQSSVAEDRPRSNSVDTASASQGGHDDQTRNPSRSVMTAAEFLQKPIKAHLERTRSSQAKGKRKGSQ</sequence>
<name>A0A2G9TJA7_TELCI</name>